<accession>A0A9P9FDK7</accession>
<organism evidence="1 2">
    <name type="scientific">Dactylonectria macrodidyma</name>
    <dbReference type="NCBI Taxonomy" id="307937"/>
    <lineage>
        <taxon>Eukaryota</taxon>
        <taxon>Fungi</taxon>
        <taxon>Dikarya</taxon>
        <taxon>Ascomycota</taxon>
        <taxon>Pezizomycotina</taxon>
        <taxon>Sordariomycetes</taxon>
        <taxon>Hypocreomycetidae</taxon>
        <taxon>Hypocreales</taxon>
        <taxon>Nectriaceae</taxon>
        <taxon>Dactylonectria</taxon>
    </lineage>
</organism>
<evidence type="ECO:0000313" key="2">
    <source>
        <dbReference type="Proteomes" id="UP000738349"/>
    </source>
</evidence>
<keyword evidence="2" id="KW-1185">Reference proteome</keyword>
<dbReference type="AlphaFoldDB" id="A0A9P9FDK7"/>
<comment type="caution">
    <text evidence="1">The sequence shown here is derived from an EMBL/GenBank/DDBJ whole genome shotgun (WGS) entry which is preliminary data.</text>
</comment>
<dbReference type="EMBL" id="JAGMUV010000004">
    <property type="protein sequence ID" value="KAH7160920.1"/>
    <property type="molecule type" value="Genomic_DNA"/>
</dbReference>
<protein>
    <submittedName>
        <fullName evidence="1">Uncharacterized protein</fullName>
    </submittedName>
</protein>
<dbReference type="Proteomes" id="UP000738349">
    <property type="component" value="Unassembled WGS sequence"/>
</dbReference>
<feature type="non-terminal residue" evidence="1">
    <location>
        <position position="75"/>
    </location>
</feature>
<name>A0A9P9FDK7_9HYPO</name>
<sequence>MRFTKKWESAFLNVTLSIIHNLYGQVVIDLSSHRPLCTYPVTNPNLLADISSPDFLPSSNSYSRNNHVVEYVPNV</sequence>
<proteinExistence type="predicted"/>
<evidence type="ECO:0000313" key="1">
    <source>
        <dbReference type="EMBL" id="KAH7160920.1"/>
    </source>
</evidence>
<reference evidence="1" key="1">
    <citation type="journal article" date="2021" name="Nat. Commun.">
        <title>Genetic determinants of endophytism in the Arabidopsis root mycobiome.</title>
        <authorList>
            <person name="Mesny F."/>
            <person name="Miyauchi S."/>
            <person name="Thiergart T."/>
            <person name="Pickel B."/>
            <person name="Atanasova L."/>
            <person name="Karlsson M."/>
            <person name="Huettel B."/>
            <person name="Barry K.W."/>
            <person name="Haridas S."/>
            <person name="Chen C."/>
            <person name="Bauer D."/>
            <person name="Andreopoulos W."/>
            <person name="Pangilinan J."/>
            <person name="LaButti K."/>
            <person name="Riley R."/>
            <person name="Lipzen A."/>
            <person name="Clum A."/>
            <person name="Drula E."/>
            <person name="Henrissat B."/>
            <person name="Kohler A."/>
            <person name="Grigoriev I.V."/>
            <person name="Martin F.M."/>
            <person name="Hacquard S."/>
        </authorList>
    </citation>
    <scope>NUCLEOTIDE SEQUENCE</scope>
    <source>
        <strain evidence="1">MPI-CAGE-AT-0147</strain>
    </source>
</reference>
<gene>
    <name evidence="1" type="ORF">EDB81DRAFT_783545</name>
</gene>